<dbReference type="InterPro" id="IPR000014">
    <property type="entry name" value="PAS"/>
</dbReference>
<dbReference type="InterPro" id="IPR011495">
    <property type="entry name" value="Sig_transdc_His_kin_sub2_dim/P"/>
</dbReference>
<evidence type="ECO:0000259" key="4">
    <source>
        <dbReference type="PROSITE" id="PS50113"/>
    </source>
</evidence>
<feature type="transmembrane region" description="Helical" evidence="2">
    <location>
        <begin position="204"/>
        <end position="222"/>
    </location>
</feature>
<evidence type="ECO:0000313" key="5">
    <source>
        <dbReference type="EMBL" id="SFT51825.1"/>
    </source>
</evidence>
<dbReference type="PROSITE" id="PS50109">
    <property type="entry name" value="HIS_KIN"/>
    <property type="match status" value="1"/>
</dbReference>
<gene>
    <name evidence="5" type="ORF">SAMN02910340_01009</name>
</gene>
<dbReference type="InterPro" id="IPR013655">
    <property type="entry name" value="PAS_fold_3"/>
</dbReference>
<feature type="transmembrane region" description="Helical" evidence="2">
    <location>
        <begin position="7"/>
        <end position="27"/>
    </location>
</feature>
<dbReference type="InterPro" id="IPR001610">
    <property type="entry name" value="PAC"/>
</dbReference>
<dbReference type="InterPro" id="IPR000700">
    <property type="entry name" value="PAS-assoc_C"/>
</dbReference>
<proteinExistence type="predicted"/>
<keyword evidence="2" id="KW-1133">Transmembrane helix</keyword>
<dbReference type="Pfam" id="PF17159">
    <property type="entry name" value="MASE3"/>
    <property type="match status" value="1"/>
</dbReference>
<dbReference type="InterPro" id="IPR035965">
    <property type="entry name" value="PAS-like_dom_sf"/>
</dbReference>
<evidence type="ECO:0000313" key="6">
    <source>
        <dbReference type="Proteomes" id="UP000323733"/>
    </source>
</evidence>
<accession>A0A1I6YMZ1</accession>
<dbReference type="Pfam" id="PF08447">
    <property type="entry name" value="PAS_3"/>
    <property type="match status" value="1"/>
</dbReference>
<keyword evidence="2" id="KW-0812">Transmembrane</keyword>
<dbReference type="RefSeq" id="WP_231588086.1">
    <property type="nucleotide sequence ID" value="NZ_FPAO01000003.1"/>
</dbReference>
<feature type="transmembrane region" description="Helical" evidence="2">
    <location>
        <begin position="33"/>
        <end position="50"/>
    </location>
</feature>
<dbReference type="Pfam" id="PF07568">
    <property type="entry name" value="HisKA_2"/>
    <property type="match status" value="1"/>
</dbReference>
<dbReference type="InterPro" id="IPR033425">
    <property type="entry name" value="MASE3"/>
</dbReference>
<dbReference type="GeneID" id="24849196"/>
<feature type="transmembrane region" description="Helical" evidence="2">
    <location>
        <begin position="98"/>
        <end position="117"/>
    </location>
</feature>
<evidence type="ECO:0000259" key="3">
    <source>
        <dbReference type="PROSITE" id="PS50109"/>
    </source>
</evidence>
<dbReference type="PANTHER" id="PTHR43065:SF23">
    <property type="entry name" value="SENSOR HISTIDINE KINASE PDTAS"/>
    <property type="match status" value="1"/>
</dbReference>
<dbReference type="AlphaFoldDB" id="A0A1I6YMZ1"/>
<dbReference type="SMART" id="SM00086">
    <property type="entry name" value="PAC"/>
    <property type="match status" value="1"/>
</dbReference>
<dbReference type="SMART" id="SM00387">
    <property type="entry name" value="HATPase_c"/>
    <property type="match status" value="1"/>
</dbReference>
<dbReference type="SUPFAM" id="SSF55874">
    <property type="entry name" value="ATPase domain of HSP90 chaperone/DNA topoisomerase II/histidine kinase"/>
    <property type="match status" value="1"/>
</dbReference>
<dbReference type="Proteomes" id="UP000323733">
    <property type="component" value="Unassembled WGS sequence"/>
</dbReference>
<dbReference type="CDD" id="cd00130">
    <property type="entry name" value="PAS"/>
    <property type="match status" value="1"/>
</dbReference>
<dbReference type="PROSITE" id="PS50113">
    <property type="entry name" value="PAC"/>
    <property type="match status" value="1"/>
</dbReference>
<dbReference type="Gene3D" id="3.30.450.20">
    <property type="entry name" value="PAS domain"/>
    <property type="match status" value="1"/>
</dbReference>
<dbReference type="EMBL" id="FPAO01000003">
    <property type="protein sequence ID" value="SFT51825.1"/>
    <property type="molecule type" value="Genomic_DNA"/>
</dbReference>
<sequence>MDFYEVVVWVTILILLYLISLSNYLLFYTVVELFIVYVAYVIFLIVWKSRSRLENRYLIILGIGYFFVGGVDFLGTLAFHGMGVFPGFDTNLTVQLHIIARFLRSATFLIAPLLLIYTGERLGNVQTLNNAAFAWKTFLIYAVITIACVVSVFFLQGFPDSYLLDSGFTQSKIISGYFISFMLLFSLFPLYIIRDRFEEDVFNLLSISIILAILSELSFMFYSQMDEASNVIGLIFKLLSFYLIYKAIVDIGFEEPCSLFFRELKHREEDLRQKAAFLGDEYSHICRMIGKRYFIEPRSIEKGDDRRNQEEDSGSYRSFMQNLQGIGFQISNDFKITFMHGPVEEMTGYSKQDLVSGQVDWQEIVVAEDRPTIFKERKKLRLNPNSIVESEYRIQKKDGEIKWVREIIQKIPEEPENSGKFQGLIYDITERKMAEEALEKIDKIRIREVHHRIKNNLQVISSLLSLQAEKFDDKEVIEAFRESQNRVASIAMIHEKLHESESMDTLDFSDYLRNLTADLFRSYRVGNNNINLKLNLEPVYLDMGTAIPLGIIVNELISNAFKHAFPEKKEGEISINLCRIETFAARYGIPDQDKTSPTGNDCPDDNYPNNNYRDVQQDYLEREEYAVDGYSKCYNNFNYILTVKDNGKGIPEEIDFQNTDSLGLQLVNILVEQIDGYIELKRYPGTEYTICFNNKEN</sequence>
<evidence type="ECO:0000256" key="1">
    <source>
        <dbReference type="SAM" id="MobiDB-lite"/>
    </source>
</evidence>
<feature type="domain" description="PAC" evidence="4">
    <location>
        <begin position="388"/>
        <end position="440"/>
    </location>
</feature>
<dbReference type="InterPro" id="IPR036890">
    <property type="entry name" value="HATPase_C_sf"/>
</dbReference>
<feature type="transmembrane region" description="Helical" evidence="2">
    <location>
        <begin position="138"/>
        <end position="158"/>
    </location>
</feature>
<dbReference type="PANTHER" id="PTHR43065">
    <property type="entry name" value="SENSOR HISTIDINE KINASE"/>
    <property type="match status" value="1"/>
</dbReference>
<reference evidence="5 6" key="1">
    <citation type="submission" date="2016-10" db="EMBL/GenBank/DDBJ databases">
        <authorList>
            <person name="Varghese N."/>
            <person name="Submissions S."/>
        </authorList>
    </citation>
    <scope>NUCLEOTIDE SEQUENCE [LARGE SCALE GENOMIC DNA]</scope>
    <source>
        <strain evidence="5 6">DSM 11855</strain>
    </source>
</reference>
<feature type="transmembrane region" description="Helical" evidence="2">
    <location>
        <begin position="173"/>
        <end position="192"/>
    </location>
</feature>
<dbReference type="InterPro" id="IPR003594">
    <property type="entry name" value="HATPase_dom"/>
</dbReference>
<name>A0A1I6YMZ1_METTE</name>
<keyword evidence="2" id="KW-0472">Membrane</keyword>
<feature type="domain" description="Histidine kinase" evidence="3">
    <location>
        <begin position="448"/>
        <end position="696"/>
    </location>
</feature>
<organism evidence="5 6">
    <name type="scientific">Methanosarcina thermophila</name>
    <dbReference type="NCBI Taxonomy" id="2210"/>
    <lineage>
        <taxon>Archaea</taxon>
        <taxon>Methanobacteriati</taxon>
        <taxon>Methanobacteriota</taxon>
        <taxon>Stenosarchaea group</taxon>
        <taxon>Methanomicrobia</taxon>
        <taxon>Methanosarcinales</taxon>
        <taxon>Methanosarcinaceae</taxon>
        <taxon>Methanosarcina</taxon>
    </lineage>
</organism>
<evidence type="ECO:0000256" key="2">
    <source>
        <dbReference type="SAM" id="Phobius"/>
    </source>
</evidence>
<feature type="transmembrane region" description="Helical" evidence="2">
    <location>
        <begin position="57"/>
        <end position="78"/>
    </location>
</feature>
<dbReference type="Gene3D" id="3.30.565.10">
    <property type="entry name" value="Histidine kinase-like ATPase, C-terminal domain"/>
    <property type="match status" value="1"/>
</dbReference>
<keyword evidence="6" id="KW-1185">Reference proteome</keyword>
<dbReference type="SUPFAM" id="SSF55785">
    <property type="entry name" value="PYP-like sensor domain (PAS domain)"/>
    <property type="match status" value="1"/>
</dbReference>
<dbReference type="NCBIfam" id="TIGR00229">
    <property type="entry name" value="sensory_box"/>
    <property type="match status" value="1"/>
</dbReference>
<feature type="region of interest" description="Disordered" evidence="1">
    <location>
        <begin position="590"/>
        <end position="610"/>
    </location>
</feature>
<protein>
    <submittedName>
        <fullName evidence="5">PAS domain S-box-containing protein</fullName>
    </submittedName>
</protein>
<dbReference type="InterPro" id="IPR005467">
    <property type="entry name" value="His_kinase_dom"/>
</dbReference>